<name>A0A414IFS7_BACUN</name>
<sequence length="63" mass="6883">MAQKIADLFLTAWQAARCEGPIKSAFTSVHDAHLCEHKMSILPEVSASKTIKKCPAEAITPLF</sequence>
<proteinExistence type="predicted"/>
<dbReference type="EMBL" id="QSJZ01000015">
    <property type="protein sequence ID" value="RHE21468.1"/>
    <property type="molecule type" value="Genomic_DNA"/>
</dbReference>
<evidence type="ECO:0000313" key="2">
    <source>
        <dbReference type="Proteomes" id="UP000283601"/>
    </source>
</evidence>
<comment type="caution">
    <text evidence="1">The sequence shown here is derived from an EMBL/GenBank/DDBJ whole genome shotgun (WGS) entry which is preliminary data.</text>
</comment>
<protein>
    <submittedName>
        <fullName evidence="1">Uncharacterized protein</fullName>
    </submittedName>
</protein>
<reference evidence="1 2" key="1">
    <citation type="submission" date="2018-08" db="EMBL/GenBank/DDBJ databases">
        <title>A genome reference for cultivated species of the human gut microbiota.</title>
        <authorList>
            <person name="Zou Y."/>
            <person name="Xue W."/>
            <person name="Luo G."/>
        </authorList>
    </citation>
    <scope>NUCLEOTIDE SEQUENCE [LARGE SCALE GENOMIC DNA]</scope>
    <source>
        <strain evidence="1 2">AM29-12AC</strain>
    </source>
</reference>
<dbReference type="AlphaFoldDB" id="A0A414IFS7"/>
<evidence type="ECO:0000313" key="1">
    <source>
        <dbReference type="EMBL" id="RHE21468.1"/>
    </source>
</evidence>
<dbReference type="Proteomes" id="UP000283601">
    <property type="component" value="Unassembled WGS sequence"/>
</dbReference>
<organism evidence="1 2">
    <name type="scientific">Bacteroides uniformis</name>
    <dbReference type="NCBI Taxonomy" id="820"/>
    <lineage>
        <taxon>Bacteria</taxon>
        <taxon>Pseudomonadati</taxon>
        <taxon>Bacteroidota</taxon>
        <taxon>Bacteroidia</taxon>
        <taxon>Bacteroidales</taxon>
        <taxon>Bacteroidaceae</taxon>
        <taxon>Bacteroides</taxon>
    </lineage>
</organism>
<gene>
    <name evidence="1" type="ORF">DW758_15665</name>
</gene>
<accession>A0A414IFS7</accession>